<evidence type="ECO:0000313" key="21">
    <source>
        <dbReference type="EMBL" id="SSD61224.1"/>
    </source>
</evidence>
<evidence type="ECO:0000256" key="9">
    <source>
        <dbReference type="ARBA" id="ARBA00022967"/>
    </source>
</evidence>
<feature type="binding site" evidence="16">
    <location>
        <position position="1464"/>
    </location>
    <ligand>
        <name>Mg(2+)</name>
        <dbReference type="ChEBI" id="CHEBI:18420"/>
    </ligand>
</feature>
<evidence type="ECO:0000256" key="11">
    <source>
        <dbReference type="ARBA" id="ARBA00023136"/>
    </source>
</evidence>
<dbReference type="SUPFAM" id="SSF81660">
    <property type="entry name" value="Metal cation-transporting ATPase, ATP-binding domain N"/>
    <property type="match status" value="1"/>
</dbReference>
<evidence type="ECO:0000256" key="8">
    <source>
        <dbReference type="ARBA" id="ARBA00022842"/>
    </source>
</evidence>
<keyword evidence="5 16" id="KW-0479">Metal-binding</keyword>
<evidence type="ECO:0000256" key="18">
    <source>
        <dbReference type="SAM" id="Phobius"/>
    </source>
</evidence>
<feature type="region of interest" description="Disordered" evidence="17">
    <location>
        <begin position="707"/>
        <end position="727"/>
    </location>
</feature>
<feature type="compositionally biased region" description="Polar residues" evidence="17">
    <location>
        <begin position="1168"/>
        <end position="1203"/>
    </location>
</feature>
<dbReference type="SUPFAM" id="SSF81653">
    <property type="entry name" value="Calcium ATPase, transduction domain A"/>
    <property type="match status" value="1"/>
</dbReference>
<keyword evidence="9" id="KW-1278">Translocase</keyword>
<feature type="region of interest" description="Disordered" evidence="17">
    <location>
        <begin position="1160"/>
        <end position="1203"/>
    </location>
</feature>
<feature type="transmembrane region" description="Helical" evidence="18">
    <location>
        <begin position="597"/>
        <end position="616"/>
    </location>
</feature>
<dbReference type="SUPFAM" id="SSF56784">
    <property type="entry name" value="HAD-like"/>
    <property type="match status" value="1"/>
</dbReference>
<dbReference type="InterPro" id="IPR032631">
    <property type="entry name" value="P-type_ATPase_N"/>
</dbReference>
<feature type="binding site" evidence="16">
    <location>
        <position position="664"/>
    </location>
    <ligand>
        <name>Mg(2+)</name>
        <dbReference type="ChEBI" id="CHEBI:18420"/>
    </ligand>
</feature>
<dbReference type="InterPro" id="IPR023214">
    <property type="entry name" value="HAD_sf"/>
</dbReference>
<comment type="similarity">
    <text evidence="2">Belongs to the cation transport ATPase (P-type) (TC 3.A.3) family. Type IV subfamily.</text>
</comment>
<comment type="catalytic activity">
    <reaction evidence="13">
        <text>a 1,2-diacyl-sn-glycero-3-phosphoethanolamine(out) + ATP + H2O = a 1,2-diacyl-sn-glycero-3-phosphoethanolamine(in) + ADP + phosphate + H(+)</text>
        <dbReference type="Rhea" id="RHEA:66132"/>
        <dbReference type="ChEBI" id="CHEBI:15377"/>
        <dbReference type="ChEBI" id="CHEBI:15378"/>
        <dbReference type="ChEBI" id="CHEBI:30616"/>
        <dbReference type="ChEBI" id="CHEBI:43474"/>
        <dbReference type="ChEBI" id="CHEBI:64612"/>
        <dbReference type="ChEBI" id="CHEBI:456216"/>
    </reaction>
    <physiologicalReaction direction="left-to-right" evidence="13">
        <dbReference type="Rhea" id="RHEA:66133"/>
    </physiologicalReaction>
</comment>
<dbReference type="Gene3D" id="2.70.150.10">
    <property type="entry name" value="Calcium-transporting ATPase, cytoplasmic transduction domain A"/>
    <property type="match status" value="1"/>
</dbReference>
<evidence type="ECO:0000256" key="3">
    <source>
        <dbReference type="ARBA" id="ARBA00012189"/>
    </source>
</evidence>
<reference evidence="22" key="1">
    <citation type="submission" date="2018-06" db="EMBL/GenBank/DDBJ databases">
        <authorList>
            <person name="Guldener U."/>
        </authorList>
    </citation>
    <scope>NUCLEOTIDE SEQUENCE [LARGE SCALE GENOMIC DNA]</scope>
    <source>
        <strain evidence="22">UTAD17</strain>
    </source>
</reference>
<evidence type="ECO:0000256" key="6">
    <source>
        <dbReference type="ARBA" id="ARBA00022741"/>
    </source>
</evidence>
<keyword evidence="7 15" id="KW-0067">ATP-binding</keyword>
<dbReference type="GO" id="GO:0032456">
    <property type="term" value="P:endocytic recycling"/>
    <property type="evidence" value="ECO:0007669"/>
    <property type="project" value="TreeGrafter"/>
</dbReference>
<evidence type="ECO:0000259" key="19">
    <source>
        <dbReference type="Pfam" id="PF16209"/>
    </source>
</evidence>
<organism evidence="21 22">
    <name type="scientific">Saccharomycodes ludwigii</name>
    <dbReference type="NCBI Taxonomy" id="36035"/>
    <lineage>
        <taxon>Eukaryota</taxon>
        <taxon>Fungi</taxon>
        <taxon>Dikarya</taxon>
        <taxon>Ascomycota</taxon>
        <taxon>Saccharomycotina</taxon>
        <taxon>Saccharomycetes</taxon>
        <taxon>Saccharomycodales</taxon>
        <taxon>Saccharomycodaceae</taxon>
        <taxon>Saccharomycodes</taxon>
    </lineage>
</organism>
<dbReference type="Pfam" id="PF16212">
    <property type="entry name" value="PhoLip_ATPase_C"/>
    <property type="match status" value="1"/>
</dbReference>
<feature type="binding site" evidence="15">
    <location>
        <position position="663"/>
    </location>
    <ligand>
        <name>ATP</name>
        <dbReference type="ChEBI" id="CHEBI:30616"/>
    </ligand>
</feature>
<dbReference type="FunFam" id="3.40.50.1000:FF:000172">
    <property type="entry name" value="Phospholipid-transporting ATPase"/>
    <property type="match status" value="1"/>
</dbReference>
<evidence type="ECO:0000256" key="10">
    <source>
        <dbReference type="ARBA" id="ARBA00022989"/>
    </source>
</evidence>
<dbReference type="PANTHER" id="PTHR24092">
    <property type="entry name" value="PROBABLE PHOSPHOLIPID-TRANSPORTING ATPASE"/>
    <property type="match status" value="1"/>
</dbReference>
<dbReference type="Gene3D" id="3.40.50.1000">
    <property type="entry name" value="HAD superfamily/HAD-like"/>
    <property type="match status" value="1"/>
</dbReference>
<dbReference type="PROSITE" id="PS00154">
    <property type="entry name" value="ATPASE_E1_E2"/>
    <property type="match status" value="1"/>
</dbReference>
<accession>A0A376B9L2</accession>
<name>A0A376B9L2_9ASCO</name>
<dbReference type="NCBIfam" id="TIGR01494">
    <property type="entry name" value="ATPase_P-type"/>
    <property type="match status" value="2"/>
</dbReference>
<dbReference type="Proteomes" id="UP000262825">
    <property type="component" value="Unassembled WGS sequence"/>
</dbReference>
<feature type="binding site" evidence="15">
    <location>
        <position position="1468"/>
    </location>
    <ligand>
        <name>ATP</name>
        <dbReference type="ChEBI" id="CHEBI:30616"/>
    </ligand>
</feature>
<evidence type="ECO:0000256" key="17">
    <source>
        <dbReference type="SAM" id="MobiDB-lite"/>
    </source>
</evidence>
<comment type="catalytic activity">
    <reaction evidence="12">
        <text>ATP + H2O + phospholipidSide 1 = ADP + phosphate + phospholipidSide 2.</text>
        <dbReference type="EC" id="7.6.2.1"/>
    </reaction>
</comment>
<feature type="region of interest" description="Disordered" evidence="17">
    <location>
        <begin position="894"/>
        <end position="914"/>
    </location>
</feature>
<feature type="transmembrane region" description="Helical" evidence="18">
    <location>
        <begin position="1709"/>
        <end position="1728"/>
    </location>
</feature>
<keyword evidence="6 15" id="KW-0547">Nucleotide-binding</keyword>
<dbReference type="InterPro" id="IPR018303">
    <property type="entry name" value="ATPase_P-typ_P_site"/>
</dbReference>
<feature type="binding site" evidence="16">
    <location>
        <position position="662"/>
    </location>
    <ligand>
        <name>Mg(2+)</name>
        <dbReference type="ChEBI" id="CHEBI:18420"/>
    </ligand>
</feature>
<dbReference type="InterPro" id="IPR036412">
    <property type="entry name" value="HAD-like_sf"/>
</dbReference>
<keyword evidence="10 18" id="KW-1133">Transmembrane helix</keyword>
<feature type="binding site" evidence="15">
    <location>
        <position position="1350"/>
    </location>
    <ligand>
        <name>ATP</name>
        <dbReference type="ChEBI" id="CHEBI:30616"/>
    </ligand>
</feature>
<dbReference type="InterPro" id="IPR032630">
    <property type="entry name" value="P_typ_ATPase_c"/>
</dbReference>
<comment type="cofactor">
    <cofactor evidence="16">
        <name>Mg(2+)</name>
        <dbReference type="ChEBI" id="CHEBI:18420"/>
    </cofactor>
</comment>
<dbReference type="GO" id="GO:0005802">
    <property type="term" value="C:trans-Golgi network"/>
    <property type="evidence" value="ECO:0007669"/>
    <property type="project" value="TreeGrafter"/>
</dbReference>
<keyword evidence="22" id="KW-1185">Reference proteome</keyword>
<dbReference type="EMBL" id="UFAJ01000612">
    <property type="protein sequence ID" value="SSD61224.1"/>
    <property type="molecule type" value="Genomic_DNA"/>
</dbReference>
<feature type="domain" description="P-type ATPase C-terminal" evidence="20">
    <location>
        <begin position="1491"/>
        <end position="1739"/>
    </location>
</feature>
<comment type="subcellular location">
    <subcellularLocation>
        <location evidence="1">Membrane</location>
        <topology evidence="1">Multi-pass membrane protein</topology>
    </subcellularLocation>
</comment>
<dbReference type="InterPro" id="IPR001757">
    <property type="entry name" value="P_typ_ATPase"/>
</dbReference>
<feature type="region of interest" description="Disordered" evidence="17">
    <location>
        <begin position="340"/>
        <end position="369"/>
    </location>
</feature>
<feature type="transmembrane region" description="Helical" evidence="18">
    <location>
        <begin position="1554"/>
        <end position="1574"/>
    </location>
</feature>
<feature type="transmembrane region" description="Helical" evidence="18">
    <location>
        <begin position="1601"/>
        <end position="1624"/>
    </location>
</feature>
<evidence type="ECO:0000256" key="13">
    <source>
        <dbReference type="ARBA" id="ARBA00049128"/>
    </source>
</evidence>
<feature type="compositionally biased region" description="Polar residues" evidence="17">
    <location>
        <begin position="712"/>
        <end position="722"/>
    </location>
</feature>
<dbReference type="InterPro" id="IPR008250">
    <property type="entry name" value="ATPase_P-typ_transduc_dom_A_sf"/>
</dbReference>
<evidence type="ECO:0000256" key="16">
    <source>
        <dbReference type="PIRSR" id="PIRSR606539-3"/>
    </source>
</evidence>
<feature type="transmembrane region" description="Helical" evidence="18">
    <location>
        <begin position="1665"/>
        <end position="1689"/>
    </location>
</feature>
<sequence>MSKVKVTQEGDKRGEDYEEEDYDVINTANQITMTSVLDNHNSFLRPSVNIARNPTVNYDDINPVDVNSTISEDLESSIVSARNDNDIELEEYSQNYVENNSNDNVTPAVGDIVFPTSVALDNKTANRNHVLPDSIIKWYKIIIYKLIDLRNIILNEKKLPPSKNGRIIPVALDKDSKVFSDSLHTDGYLLIDERRQPHKKPYIDNVITSSRYTIYSFLPLQLYAQFSKLANIYFFIIAILQMIPGWSTTGTFTTIIPICIFMGISMAREVWDDFRRHKLDKQENNKLTKILYKGNQFQERGLISHKNNILSKKARKLFRHMDRNEHALLKLNLKNSTQSMPSMDIQKKEAQEQKQHEKNLLSHTNSNSLSNTADEFTNLNLLRSRHDIHLHKTEWKNLRVGDFIYLNQDDWVPADILLIASDGEHSEVFVETMALDGETNLKTKFPHLELAKSMQTATGLVNTAAKVTVEDPNNDLYNFEGNIELLDNVTGTWNKYPINTDNVVYRGSVLRNTNNVIGMVIYTGEETKIRMNAIKNPRIKAPKLQTAINYIVIFMVLVVASMSLFSFLGEKVNKKKYIINNKYQYLLKDDAGSAPTVMGFIIMYNTLIPLSLYVTMEIIKIMQSKLMEWDIDMYYEPSDVSCESRTATILEELGQVSYVFSDKTGTLTDNLMIFRKFTVCGTSWVHDLESRYIADVTEDEDYKLNKEDSHIDNSASSNNVSSEHLERTTIRKSIGRASIEYKSNSSIKYTGRPSIASLICKSRNKTLQNQEANKAEHDTDDIIDVGNVNKVPGAKKLNTGNLQESTLEITDSHEDSQISPALESAKTNIQDANKNLLTRNRDHTSELKSSVELIMYIQKNPHTYFAQRAKFFILSLALCHTCVPKKIRGSEPLEKKMSAENANKLASSSDDDNESIEYQAASPDELALIGAARDMGYVVINKNGNILSIRTYPEGFDSPSVVEDYEVLNVIEFNSVRKRMTVIVRLKKEPTRVLLICKGADNVILERLYNNALALEKTQEINRAAEERRKDEAEVFLEQRRSLEQRLGTRSSKSIDFIASRPSLSLQAVRESLSRHNYGRSSNMHHRRSKSNNRPISSTFNEASMSSAVFKKNCDEDEHFNFEDDAADHITSINDFLYNVDRNKKEVEAVGVKSRDSLNKQITEKYQQRHSLSTTSRNQPSGSSNGTIAHSNGSSSAQYSSPSLKKTPIETLTAFTNKETGYNEAFINAGDDVGTIEDYIGDEALLRDEEYVIEKTLQAIDEFSTQGLRTLLYSYKWIKEEEYQLWAKRYHEAKISLVDRAKKMDTVGEEIESNLILLGATAIEDKLQDGVPEAIEKLRRAGIKMWMLTGDKRETAINIGYSCNLIHDYSTVVILSHDDENLLAKISAVSQEIETGNVAHCAVVIDGSTLGIFETNSTMMGVFIDLCTKTDVVICCRASPSQKALMVSSIRNTNKKLVTLAIGDGANDIAMIQSADIGVGIAGKEGLQASRSSDYSIGQFRFLLKLLFVHGRYNYSRTSKFVLCTFFKETLFYMTQMIFQRYTMFSGTSLYESWSLSMFNTLFTSLPVLCIGMFEKDLKPQTLLAVPELYTFGRLSQGFNLFIFVQWMLLAAGSSVLITFMNIYLWGFTSQSDSTLYPLGFMNFTVVVFIVNFKCQFLEMRNRSSIAFASVIISCGGWLIWCCFLPVVYSDDFMYDVLGGFYQRFGRDISFWASILLICVCPLLLSMLGKVFQTIFFPSDSDIFAQLEQEDEVRKKIEMNAFSEMKQGWTWDKDESTVSKYTGKFVNRVIKANGDTTRKDDSSPGLVYGDNTNAAVNNNSSSNCELKGSSSTLNSSLFDENKYEMLPSGKLIKRKKAKVLDTTKKNSIIKETQKLKKVIKKKLRFKLKDNEDVDAIIQKRLDDLE</sequence>
<feature type="binding site" evidence="15">
    <location>
        <position position="1269"/>
    </location>
    <ligand>
        <name>ATP</name>
        <dbReference type="ChEBI" id="CHEBI:30616"/>
    </ligand>
</feature>
<feature type="transmembrane region" description="Helical" evidence="18">
    <location>
        <begin position="1636"/>
        <end position="1653"/>
    </location>
</feature>
<dbReference type="GO" id="GO:0016887">
    <property type="term" value="F:ATP hydrolysis activity"/>
    <property type="evidence" value="ECO:0007669"/>
    <property type="project" value="InterPro"/>
</dbReference>
<feature type="binding site" evidence="15">
    <location>
        <position position="1467"/>
    </location>
    <ligand>
        <name>ATP</name>
        <dbReference type="ChEBI" id="CHEBI:30616"/>
    </ligand>
</feature>
<dbReference type="PANTHER" id="PTHR24092:SF174">
    <property type="entry name" value="PHOSPHOLIPID-TRANSPORTING ATPASE DNF3-RELATED"/>
    <property type="match status" value="1"/>
</dbReference>
<protein>
    <recommendedName>
        <fullName evidence="3">P-type phospholipid transporter</fullName>
        <ecNumber evidence="3">7.6.2.1</ecNumber>
    </recommendedName>
</protein>
<dbReference type="GO" id="GO:0000287">
    <property type="term" value="F:magnesium ion binding"/>
    <property type="evidence" value="ECO:0007669"/>
    <property type="project" value="InterPro"/>
</dbReference>
<evidence type="ECO:0000259" key="20">
    <source>
        <dbReference type="Pfam" id="PF16212"/>
    </source>
</evidence>
<feature type="binding site" evidence="15">
    <location>
        <position position="1148"/>
    </location>
    <ligand>
        <name>ATP</name>
        <dbReference type="ChEBI" id="CHEBI:30616"/>
    </ligand>
</feature>
<feature type="binding site" evidence="15">
    <location>
        <position position="1349"/>
    </location>
    <ligand>
        <name>ATP</name>
        <dbReference type="ChEBI" id="CHEBI:30616"/>
    </ligand>
</feature>
<feature type="domain" description="P-type ATPase N-terminal" evidence="19">
    <location>
        <begin position="193"/>
        <end position="255"/>
    </location>
</feature>
<dbReference type="GO" id="GO:0005886">
    <property type="term" value="C:plasma membrane"/>
    <property type="evidence" value="ECO:0007669"/>
    <property type="project" value="TreeGrafter"/>
</dbReference>
<feature type="binding site" evidence="15">
    <location>
        <position position="662"/>
    </location>
    <ligand>
        <name>ATP</name>
        <dbReference type="ChEBI" id="CHEBI:30616"/>
    </ligand>
</feature>
<evidence type="ECO:0000256" key="12">
    <source>
        <dbReference type="ARBA" id="ARBA00034036"/>
    </source>
</evidence>
<evidence type="ECO:0000256" key="4">
    <source>
        <dbReference type="ARBA" id="ARBA00022692"/>
    </source>
</evidence>
<feature type="transmembrane region" description="Helical" evidence="18">
    <location>
        <begin position="547"/>
        <end position="568"/>
    </location>
</feature>
<keyword evidence="8 16" id="KW-0460">Magnesium</keyword>
<dbReference type="SUPFAM" id="SSF81665">
    <property type="entry name" value="Calcium ATPase, transmembrane domain M"/>
    <property type="match status" value="1"/>
</dbReference>
<dbReference type="Pfam" id="PF16209">
    <property type="entry name" value="PhoLip_ATPase_N"/>
    <property type="match status" value="1"/>
</dbReference>
<feature type="binding site" evidence="15">
    <location>
        <position position="1437"/>
    </location>
    <ligand>
        <name>ATP</name>
        <dbReference type="ChEBI" id="CHEBI:30616"/>
    </ligand>
</feature>
<dbReference type="Pfam" id="PF13246">
    <property type="entry name" value="Cation_ATPase"/>
    <property type="match status" value="1"/>
</dbReference>
<proteinExistence type="inferred from homology"/>
<evidence type="ECO:0000256" key="7">
    <source>
        <dbReference type="ARBA" id="ARBA00022840"/>
    </source>
</evidence>
<dbReference type="EC" id="7.6.2.1" evidence="3"/>
<evidence type="ECO:0000256" key="1">
    <source>
        <dbReference type="ARBA" id="ARBA00004141"/>
    </source>
</evidence>
<keyword evidence="4 18" id="KW-0812">Transmembrane</keyword>
<dbReference type="Gene3D" id="3.40.1110.10">
    <property type="entry name" value="Calcium-transporting ATPase, cytoplasmic domain N"/>
    <property type="match status" value="1"/>
</dbReference>
<dbReference type="InterPro" id="IPR023298">
    <property type="entry name" value="ATPase_P-typ_TM_dom_sf"/>
</dbReference>
<dbReference type="GO" id="GO:0006892">
    <property type="term" value="P:post-Golgi vesicle-mediated transport"/>
    <property type="evidence" value="ECO:0007669"/>
    <property type="project" value="TreeGrafter"/>
</dbReference>
<dbReference type="VEuPathDB" id="FungiDB:SCODWIG_02985"/>
<evidence type="ECO:0000313" key="22">
    <source>
        <dbReference type="Proteomes" id="UP000262825"/>
    </source>
</evidence>
<dbReference type="InterPro" id="IPR023299">
    <property type="entry name" value="ATPase_P-typ_cyto_dom_N"/>
</dbReference>
<evidence type="ECO:0000256" key="15">
    <source>
        <dbReference type="PIRSR" id="PIRSR606539-2"/>
    </source>
</evidence>
<gene>
    <name evidence="21" type="ORF">SCODWIG_02985</name>
</gene>
<feature type="binding site" evidence="15">
    <location>
        <position position="664"/>
    </location>
    <ligand>
        <name>ATP</name>
        <dbReference type="ChEBI" id="CHEBI:30616"/>
    </ligand>
</feature>
<dbReference type="Pfam" id="PF00702">
    <property type="entry name" value="Hydrolase"/>
    <property type="match status" value="1"/>
</dbReference>
<evidence type="ECO:0000256" key="5">
    <source>
        <dbReference type="ARBA" id="ARBA00022723"/>
    </source>
</evidence>
<evidence type="ECO:0000256" key="2">
    <source>
        <dbReference type="ARBA" id="ARBA00008109"/>
    </source>
</evidence>
<dbReference type="GO" id="GO:0140346">
    <property type="term" value="F:phosphatidylserine flippase activity"/>
    <property type="evidence" value="ECO:0007669"/>
    <property type="project" value="UniProtKB-ARBA"/>
</dbReference>
<feature type="region of interest" description="Disordered" evidence="17">
    <location>
        <begin position="1078"/>
        <end position="1100"/>
    </location>
</feature>
<dbReference type="InterPro" id="IPR006539">
    <property type="entry name" value="P-type_ATPase_IV"/>
</dbReference>
<feature type="binding site" evidence="15">
    <location>
        <position position="1443"/>
    </location>
    <ligand>
        <name>ATP</name>
        <dbReference type="ChEBI" id="CHEBI:30616"/>
    </ligand>
</feature>
<evidence type="ECO:0000256" key="14">
    <source>
        <dbReference type="PIRSR" id="PIRSR606539-1"/>
    </source>
</evidence>
<feature type="compositionally biased region" description="Basic and acidic residues" evidence="17">
    <location>
        <begin position="345"/>
        <end position="360"/>
    </location>
</feature>
<dbReference type="GO" id="GO:0005524">
    <property type="term" value="F:ATP binding"/>
    <property type="evidence" value="ECO:0007669"/>
    <property type="project" value="UniProtKB-KW"/>
</dbReference>
<dbReference type="NCBIfam" id="TIGR01652">
    <property type="entry name" value="ATPase-Plipid"/>
    <property type="match status" value="1"/>
</dbReference>
<feature type="transmembrane region" description="Helical" evidence="18">
    <location>
        <begin position="229"/>
        <end position="246"/>
    </location>
</feature>
<feature type="active site" description="4-aspartylphosphate intermediate" evidence="14">
    <location>
        <position position="662"/>
    </location>
</feature>
<feature type="binding site" evidence="16">
    <location>
        <position position="1468"/>
    </location>
    <ligand>
        <name>Mg(2+)</name>
        <dbReference type="ChEBI" id="CHEBI:18420"/>
    </ligand>
</feature>
<feature type="binding site" evidence="15">
    <location>
        <position position="1351"/>
    </location>
    <ligand>
        <name>ATP</name>
        <dbReference type="ChEBI" id="CHEBI:30616"/>
    </ligand>
</feature>
<keyword evidence="11 18" id="KW-0472">Membrane</keyword>